<dbReference type="Pfam" id="PF00583">
    <property type="entry name" value="Acetyltransf_1"/>
    <property type="match status" value="1"/>
</dbReference>
<dbReference type="InterPro" id="IPR000182">
    <property type="entry name" value="GNAT_dom"/>
</dbReference>
<reference evidence="3 4" key="1">
    <citation type="submission" date="2024-06" db="EMBL/GenBank/DDBJ databases">
        <authorList>
            <person name="Kraege A."/>
            <person name="Thomma B."/>
        </authorList>
    </citation>
    <scope>NUCLEOTIDE SEQUENCE [LARGE SCALE GENOMIC DNA]</scope>
</reference>
<evidence type="ECO:0000259" key="2">
    <source>
        <dbReference type="PROSITE" id="PS51186"/>
    </source>
</evidence>
<sequence length="470" mass="52050">MCPAAHPTVVAACLQDEWVEEEVGKQKKRQRREGQEGQAVEALPGLEVPEGFALESLSDSLQTGDLTTLQALFAPDFDLPGGPAPSDSQPAAELPVNPLQASSGAAECQPNIAESSNDLPVVHQAYLRFQESPPGSQLTAELLVNPLQASSGAAECQLNILEASNDLPMVGAGAVECAPSPEALTCTRSSDNSNTGADNPLPSREGEWTHNQSDTPPVRHPGRVTSPYVSIETAFGMLSVEEGQLLMDTRKLLRKLDDHAATPEYVSIVQLLHLQLKGHADPAPEEHARLSTYMLPPEKLQQLQDHARIAQDSADPQKGSHRAVLRDQGELEEGFEYEMNQEDHQYLMLVGKSGSPLALVVYNFFNKHQLYVSDVVVDKKYVRCGLGTKLLVKLWFANPTCWLFGLVRTYNSISMGFCEKMHADWWWEKDWERVESLPDDDRSKQASPQWPTEYKELEKYIGYKMEPFFG</sequence>
<dbReference type="Gene3D" id="3.40.630.30">
    <property type="match status" value="1"/>
</dbReference>
<organism evidence="3 4">
    <name type="scientific">Coccomyxa viridis</name>
    <dbReference type="NCBI Taxonomy" id="1274662"/>
    <lineage>
        <taxon>Eukaryota</taxon>
        <taxon>Viridiplantae</taxon>
        <taxon>Chlorophyta</taxon>
        <taxon>core chlorophytes</taxon>
        <taxon>Trebouxiophyceae</taxon>
        <taxon>Trebouxiophyceae incertae sedis</taxon>
        <taxon>Coccomyxaceae</taxon>
        <taxon>Coccomyxa</taxon>
    </lineage>
</organism>
<evidence type="ECO:0000313" key="4">
    <source>
        <dbReference type="Proteomes" id="UP001497392"/>
    </source>
</evidence>
<evidence type="ECO:0000313" key="3">
    <source>
        <dbReference type="EMBL" id="CAL5225009.1"/>
    </source>
</evidence>
<dbReference type="EMBL" id="CAXHTA020000012">
    <property type="protein sequence ID" value="CAL5225009.1"/>
    <property type="molecule type" value="Genomic_DNA"/>
</dbReference>
<name>A0ABP1FYQ0_9CHLO</name>
<protein>
    <submittedName>
        <fullName evidence="3">G7787 protein</fullName>
    </submittedName>
</protein>
<dbReference type="InterPro" id="IPR016181">
    <property type="entry name" value="Acyl_CoA_acyltransferase"/>
</dbReference>
<evidence type="ECO:0000256" key="1">
    <source>
        <dbReference type="SAM" id="MobiDB-lite"/>
    </source>
</evidence>
<feature type="domain" description="N-acetyltransferase" evidence="2">
    <location>
        <begin position="293"/>
        <end position="432"/>
    </location>
</feature>
<accession>A0ABP1FYQ0</accession>
<proteinExistence type="predicted"/>
<feature type="region of interest" description="Disordered" evidence="1">
    <location>
        <begin position="186"/>
        <end position="223"/>
    </location>
</feature>
<gene>
    <name evidence="3" type="primary">g7787</name>
    <name evidence="3" type="ORF">VP750_LOCUS6668</name>
</gene>
<keyword evidence="4" id="KW-1185">Reference proteome</keyword>
<feature type="compositionally biased region" description="Polar residues" evidence="1">
    <location>
        <begin position="186"/>
        <end position="197"/>
    </location>
</feature>
<comment type="caution">
    <text evidence="3">The sequence shown here is derived from an EMBL/GenBank/DDBJ whole genome shotgun (WGS) entry which is preliminary data.</text>
</comment>
<dbReference type="Proteomes" id="UP001497392">
    <property type="component" value="Unassembled WGS sequence"/>
</dbReference>
<dbReference type="PROSITE" id="PS51186">
    <property type="entry name" value="GNAT"/>
    <property type="match status" value="1"/>
</dbReference>
<feature type="region of interest" description="Disordered" evidence="1">
    <location>
        <begin position="25"/>
        <end position="46"/>
    </location>
</feature>
<dbReference type="SUPFAM" id="SSF55729">
    <property type="entry name" value="Acyl-CoA N-acyltransferases (Nat)"/>
    <property type="match status" value="1"/>
</dbReference>